<feature type="region of interest" description="Disordered" evidence="1">
    <location>
        <begin position="76"/>
        <end position="95"/>
    </location>
</feature>
<dbReference type="EMBL" id="PVTD01000008">
    <property type="protein sequence ID" value="PRY21831.1"/>
    <property type="molecule type" value="Genomic_DNA"/>
</dbReference>
<keyword evidence="3" id="KW-1185">Reference proteome</keyword>
<sequence>MNSAGICVVLEWLLKFGDDPGRDSAMTHAWILDVLADLGAYARRHELHALAEQLDDVQKVAVAECADLSDGRNRYELGKGAPKPADHAGEARIPM</sequence>
<name>A0A2T0RL25_9RHOB</name>
<reference evidence="2 3" key="1">
    <citation type="submission" date="2018-03" db="EMBL/GenBank/DDBJ databases">
        <title>Genomic Encyclopedia of Archaeal and Bacterial Type Strains, Phase II (KMG-II): from individual species to whole genera.</title>
        <authorList>
            <person name="Goeker M."/>
        </authorList>
    </citation>
    <scope>NUCLEOTIDE SEQUENCE [LARGE SCALE GENOMIC DNA]</scope>
    <source>
        <strain evidence="2 3">DSM 29328</strain>
    </source>
</reference>
<dbReference type="AlphaFoldDB" id="A0A2T0RL25"/>
<organism evidence="2 3">
    <name type="scientific">Aliiruegeria haliotis</name>
    <dbReference type="NCBI Taxonomy" id="1280846"/>
    <lineage>
        <taxon>Bacteria</taxon>
        <taxon>Pseudomonadati</taxon>
        <taxon>Pseudomonadota</taxon>
        <taxon>Alphaproteobacteria</taxon>
        <taxon>Rhodobacterales</taxon>
        <taxon>Roseobacteraceae</taxon>
        <taxon>Aliiruegeria</taxon>
    </lineage>
</organism>
<protein>
    <submittedName>
        <fullName evidence="2">Uncharacterized protein</fullName>
    </submittedName>
</protein>
<evidence type="ECO:0000313" key="2">
    <source>
        <dbReference type="EMBL" id="PRY21831.1"/>
    </source>
</evidence>
<evidence type="ECO:0000256" key="1">
    <source>
        <dbReference type="SAM" id="MobiDB-lite"/>
    </source>
</evidence>
<evidence type="ECO:0000313" key="3">
    <source>
        <dbReference type="Proteomes" id="UP000239480"/>
    </source>
</evidence>
<gene>
    <name evidence="2" type="ORF">CLV78_108102</name>
</gene>
<proteinExistence type="predicted"/>
<dbReference type="Proteomes" id="UP000239480">
    <property type="component" value="Unassembled WGS sequence"/>
</dbReference>
<comment type="caution">
    <text evidence="2">The sequence shown here is derived from an EMBL/GenBank/DDBJ whole genome shotgun (WGS) entry which is preliminary data.</text>
</comment>
<feature type="compositionally biased region" description="Basic and acidic residues" evidence="1">
    <location>
        <begin position="84"/>
        <end position="95"/>
    </location>
</feature>
<accession>A0A2T0RL25</accession>